<comment type="similarity">
    <text evidence="1">Belongs to the SKA1 family.</text>
</comment>
<name>A0A4U1FR69_MONMO</name>
<evidence type="ECO:0000256" key="1">
    <source>
        <dbReference type="ARBA" id="ARBA00006836"/>
    </source>
</evidence>
<dbReference type="Gene3D" id="1.10.10.1890">
    <property type="entry name" value="Ska1 microtubule binding domain-like"/>
    <property type="match status" value="1"/>
</dbReference>
<dbReference type="GO" id="GO:0031110">
    <property type="term" value="P:regulation of microtubule polymerization or depolymerization"/>
    <property type="evidence" value="ECO:0007669"/>
    <property type="project" value="TreeGrafter"/>
</dbReference>
<dbReference type="GO" id="GO:0072686">
    <property type="term" value="C:mitotic spindle"/>
    <property type="evidence" value="ECO:0007669"/>
    <property type="project" value="TreeGrafter"/>
</dbReference>
<dbReference type="InterPro" id="IPR042031">
    <property type="entry name" value="SKA1_MBD_sf"/>
</dbReference>
<dbReference type="PANTHER" id="PTHR28573">
    <property type="entry name" value="SPINDLE AND KINETOCHORE-ASSOCIATED PROTEIN 1"/>
    <property type="match status" value="1"/>
</dbReference>
<comment type="caution">
    <text evidence="4">The sequence shown here is derived from an EMBL/GenBank/DDBJ whole genome shotgun (WGS) entry which is preliminary data.</text>
</comment>
<evidence type="ECO:0000256" key="2">
    <source>
        <dbReference type="ARBA" id="ARBA00047182"/>
    </source>
</evidence>
<proteinExistence type="inferred from homology"/>
<dbReference type="PANTHER" id="PTHR28573:SF1">
    <property type="entry name" value="SPINDLE AND KINETOCHORE-ASSOCIATED PROTEIN 1"/>
    <property type="match status" value="1"/>
</dbReference>
<sequence length="183" mass="21356">IVDSIKIRDEIIAVNELLNKLELEIQYQEQTNNSLKELFEPLGEDCKDVEHLKENIPSHLPQVTQNFVTDQILTLNNPSKMRNLHPQRSPPQSKEILKKLVSKYKILHQPKKSMSSVARSLYHRFIDEEMKETKDHYFVVEADIKELMALKVEKKFHVTLNILQHCRKLSEVQGGGLTRYVIT</sequence>
<evidence type="ECO:0000256" key="3">
    <source>
        <dbReference type="ARBA" id="ARBA00047202"/>
    </source>
</evidence>
<dbReference type="GO" id="GO:0000278">
    <property type="term" value="P:mitotic cell cycle"/>
    <property type="evidence" value="ECO:0007669"/>
    <property type="project" value="TreeGrafter"/>
</dbReference>
<gene>
    <name evidence="4" type="ORF">EI555_000680</name>
</gene>
<feature type="non-terminal residue" evidence="4">
    <location>
        <position position="1"/>
    </location>
</feature>
<dbReference type="AlphaFoldDB" id="A0A4U1FR69"/>
<dbReference type="GO" id="GO:0051301">
    <property type="term" value="P:cell division"/>
    <property type="evidence" value="ECO:0007669"/>
    <property type="project" value="InterPro"/>
</dbReference>
<dbReference type="Proteomes" id="UP000308365">
    <property type="component" value="Unassembled WGS sequence"/>
</dbReference>
<accession>A0A4U1FR69</accession>
<evidence type="ECO:0000313" key="4">
    <source>
        <dbReference type="EMBL" id="TKC52317.1"/>
    </source>
</evidence>
<dbReference type="EMBL" id="RWIC01000034">
    <property type="protein sequence ID" value="TKC52317.1"/>
    <property type="molecule type" value="Genomic_DNA"/>
</dbReference>
<dbReference type="Gene3D" id="6.10.250.1370">
    <property type="match status" value="1"/>
</dbReference>
<dbReference type="GO" id="GO:0000940">
    <property type="term" value="C:outer kinetochore"/>
    <property type="evidence" value="ECO:0007669"/>
    <property type="project" value="TreeGrafter"/>
</dbReference>
<dbReference type="Pfam" id="PF07160">
    <property type="entry name" value="SKA1"/>
    <property type="match status" value="2"/>
</dbReference>
<dbReference type="GO" id="GO:0008017">
    <property type="term" value="F:microtubule binding"/>
    <property type="evidence" value="ECO:0007669"/>
    <property type="project" value="InterPro"/>
</dbReference>
<dbReference type="GO" id="GO:0007059">
    <property type="term" value="P:chromosome segregation"/>
    <property type="evidence" value="ECO:0007669"/>
    <property type="project" value="InterPro"/>
</dbReference>
<dbReference type="InterPro" id="IPR009829">
    <property type="entry name" value="SKA1"/>
</dbReference>
<reference evidence="5" key="1">
    <citation type="journal article" date="2019" name="IScience">
        <title>Narwhal Genome Reveals Long-Term Low Genetic Diversity despite Current Large Abundance Size.</title>
        <authorList>
            <person name="Westbury M.V."/>
            <person name="Petersen B."/>
            <person name="Garde E."/>
            <person name="Heide-Jorgensen M.P."/>
            <person name="Lorenzen E.D."/>
        </authorList>
    </citation>
    <scope>NUCLEOTIDE SEQUENCE [LARGE SCALE GENOMIC DNA]</scope>
</reference>
<dbReference type="GO" id="GO:0005876">
    <property type="term" value="C:spindle microtubule"/>
    <property type="evidence" value="ECO:0007669"/>
    <property type="project" value="TreeGrafter"/>
</dbReference>
<protein>
    <recommendedName>
        <fullName evidence="2">SKA complex subunit 1</fullName>
    </recommendedName>
    <alternativeName>
        <fullName evidence="3">Spindle and kinetochore-associated protein 1</fullName>
    </alternativeName>
</protein>
<organism evidence="4 5">
    <name type="scientific">Monodon monoceros</name>
    <name type="common">Narwhal</name>
    <name type="synonym">Ceratodon monodon</name>
    <dbReference type="NCBI Taxonomy" id="40151"/>
    <lineage>
        <taxon>Eukaryota</taxon>
        <taxon>Metazoa</taxon>
        <taxon>Chordata</taxon>
        <taxon>Craniata</taxon>
        <taxon>Vertebrata</taxon>
        <taxon>Euteleostomi</taxon>
        <taxon>Mammalia</taxon>
        <taxon>Eutheria</taxon>
        <taxon>Laurasiatheria</taxon>
        <taxon>Artiodactyla</taxon>
        <taxon>Whippomorpha</taxon>
        <taxon>Cetacea</taxon>
        <taxon>Odontoceti</taxon>
        <taxon>Monodontidae</taxon>
        <taxon>Monodon</taxon>
    </lineage>
</organism>
<evidence type="ECO:0000313" key="5">
    <source>
        <dbReference type="Proteomes" id="UP000308365"/>
    </source>
</evidence>